<dbReference type="AlphaFoldDB" id="A0AAW4YMR8"/>
<dbReference type="Gene3D" id="3.40.50.300">
    <property type="entry name" value="P-loop containing nucleotide triphosphate hydrolases"/>
    <property type="match status" value="1"/>
</dbReference>
<evidence type="ECO:0000256" key="1">
    <source>
        <dbReference type="ARBA" id="ARBA00004417"/>
    </source>
</evidence>
<reference evidence="11 12" key="2">
    <citation type="journal article" date="2021" name="Front. Microbiol.">
        <title>Aerobic Denitrification and Heterotrophic Sulfur Oxidation in the Genus Halomonas Revealed by Six Novel Species Characterizations and Genome-Based Analysis.</title>
        <authorList>
            <person name="Wang L."/>
            <person name="Shao Z."/>
        </authorList>
    </citation>
    <scope>NUCLEOTIDE SEQUENCE</scope>
    <source>
        <strain evidence="10 12">MCCC 1A05748</strain>
        <strain evidence="11">MCCC 1A05776</strain>
    </source>
</reference>
<evidence type="ECO:0000256" key="3">
    <source>
        <dbReference type="ARBA" id="ARBA00022475"/>
    </source>
</evidence>
<accession>A0AAW4YMR8</accession>
<keyword evidence="12" id="KW-1185">Reference proteome</keyword>
<dbReference type="InterPro" id="IPR017871">
    <property type="entry name" value="ABC_transporter-like_CS"/>
</dbReference>
<evidence type="ECO:0000256" key="5">
    <source>
        <dbReference type="ARBA" id="ARBA00022840"/>
    </source>
</evidence>
<dbReference type="InterPro" id="IPR003439">
    <property type="entry name" value="ABC_transporter-like_ATP-bd"/>
</dbReference>
<evidence type="ECO:0000256" key="4">
    <source>
        <dbReference type="ARBA" id="ARBA00022741"/>
    </source>
</evidence>
<dbReference type="SMART" id="SM00382">
    <property type="entry name" value="AAA"/>
    <property type="match status" value="1"/>
</dbReference>
<feature type="region of interest" description="Disordered" evidence="8">
    <location>
        <begin position="261"/>
        <end position="291"/>
    </location>
</feature>
<dbReference type="GO" id="GO:0005886">
    <property type="term" value="C:plasma membrane"/>
    <property type="evidence" value="ECO:0007669"/>
    <property type="project" value="UniProtKB-SubCell"/>
</dbReference>
<evidence type="ECO:0000256" key="6">
    <source>
        <dbReference type="ARBA" id="ARBA00022967"/>
    </source>
</evidence>
<dbReference type="PANTHER" id="PTHR43166">
    <property type="entry name" value="AMINO ACID IMPORT ATP-BINDING PROTEIN"/>
    <property type="match status" value="1"/>
</dbReference>
<evidence type="ECO:0000313" key="12">
    <source>
        <dbReference type="Proteomes" id="UP001320154"/>
    </source>
</evidence>
<protein>
    <submittedName>
        <fullName evidence="11">Phosphonate ABC transporter ATP-binding protein</fullName>
    </submittedName>
</protein>
<dbReference type="GO" id="GO:0016887">
    <property type="term" value="F:ATP hydrolysis activity"/>
    <property type="evidence" value="ECO:0007669"/>
    <property type="project" value="InterPro"/>
</dbReference>
<evidence type="ECO:0000256" key="2">
    <source>
        <dbReference type="ARBA" id="ARBA00022448"/>
    </source>
</evidence>
<dbReference type="PROSITE" id="PS00211">
    <property type="entry name" value="ABC_TRANSPORTER_1"/>
    <property type="match status" value="1"/>
</dbReference>
<feature type="compositionally biased region" description="Polar residues" evidence="8">
    <location>
        <begin position="14"/>
        <end position="23"/>
    </location>
</feature>
<dbReference type="PANTHER" id="PTHR43166:SF6">
    <property type="entry name" value="PHOSPHONATES IMPORT ATP-BINDING PROTEIN PHNC"/>
    <property type="match status" value="1"/>
</dbReference>
<dbReference type="Pfam" id="PF00005">
    <property type="entry name" value="ABC_tran"/>
    <property type="match status" value="1"/>
</dbReference>
<dbReference type="SUPFAM" id="SSF52540">
    <property type="entry name" value="P-loop containing nucleoside triphosphate hydrolases"/>
    <property type="match status" value="1"/>
</dbReference>
<keyword evidence="2" id="KW-0813">Transport</keyword>
<feature type="region of interest" description="Disordered" evidence="8">
    <location>
        <begin position="1"/>
        <end position="23"/>
    </location>
</feature>
<keyword evidence="5 11" id="KW-0067">ATP-binding</keyword>
<feature type="domain" description="ABC transporter" evidence="9">
    <location>
        <begin position="22"/>
        <end position="264"/>
    </location>
</feature>
<dbReference type="InterPro" id="IPR050086">
    <property type="entry name" value="MetN_ABC_transporter-like"/>
</dbReference>
<evidence type="ECO:0000313" key="10">
    <source>
        <dbReference type="EMBL" id="MCE8049226.1"/>
    </source>
</evidence>
<evidence type="ECO:0000256" key="8">
    <source>
        <dbReference type="SAM" id="MobiDB-lite"/>
    </source>
</evidence>
<dbReference type="GO" id="GO:0015416">
    <property type="term" value="F:ABC-type phosphonate transporter activity"/>
    <property type="evidence" value="ECO:0007669"/>
    <property type="project" value="InterPro"/>
</dbReference>
<dbReference type="NCBIfam" id="TIGR02315">
    <property type="entry name" value="ABC_phnC"/>
    <property type="match status" value="1"/>
</dbReference>
<reference evidence="11" key="1">
    <citation type="submission" date="2020-05" db="EMBL/GenBank/DDBJ databases">
        <authorList>
            <person name="Wang L."/>
            <person name="Shao Z."/>
        </authorList>
    </citation>
    <scope>NUCLEOTIDE SEQUENCE</scope>
    <source>
        <strain evidence="10">MCCC 1A05748</strain>
        <strain evidence="11">MCCC 1A05776</strain>
    </source>
</reference>
<dbReference type="Proteomes" id="UP001320178">
    <property type="component" value="Unassembled WGS sequence"/>
</dbReference>
<organism evidence="11 13">
    <name type="scientific">Billgrantia desiderata</name>
    <dbReference type="NCBI Taxonomy" id="52021"/>
    <lineage>
        <taxon>Bacteria</taxon>
        <taxon>Pseudomonadati</taxon>
        <taxon>Pseudomonadota</taxon>
        <taxon>Gammaproteobacteria</taxon>
        <taxon>Oceanospirillales</taxon>
        <taxon>Halomonadaceae</taxon>
        <taxon>Billgrantia</taxon>
    </lineage>
</organism>
<dbReference type="EMBL" id="JABFTS010000001">
    <property type="protein sequence ID" value="MCE8050107.1"/>
    <property type="molecule type" value="Genomic_DNA"/>
</dbReference>
<dbReference type="InterPro" id="IPR012693">
    <property type="entry name" value="ABC_transpr_PhnC"/>
</dbReference>
<evidence type="ECO:0000313" key="13">
    <source>
        <dbReference type="Proteomes" id="UP001320178"/>
    </source>
</evidence>
<dbReference type="InterPro" id="IPR003593">
    <property type="entry name" value="AAA+_ATPase"/>
</dbReference>
<dbReference type="InterPro" id="IPR027417">
    <property type="entry name" value="P-loop_NTPase"/>
</dbReference>
<dbReference type="PROSITE" id="PS50893">
    <property type="entry name" value="ABC_TRANSPORTER_2"/>
    <property type="match status" value="1"/>
</dbReference>
<dbReference type="CDD" id="cd03256">
    <property type="entry name" value="ABC_PhnC_transporter"/>
    <property type="match status" value="1"/>
</dbReference>
<proteinExistence type="predicted"/>
<name>A0AAW4YMR8_9GAMM</name>
<keyword evidence="7" id="KW-0472">Membrane</keyword>
<comment type="caution">
    <text evidence="11">The sequence shown here is derived from an EMBL/GenBank/DDBJ whole genome shotgun (WGS) entry which is preliminary data.</text>
</comment>
<keyword evidence="3" id="KW-1003">Cell membrane</keyword>
<dbReference type="RefSeq" id="WP_086511884.1">
    <property type="nucleotide sequence ID" value="NZ_FNVC01000008.1"/>
</dbReference>
<dbReference type="EMBL" id="JABFTQ010000020">
    <property type="protein sequence ID" value="MCE8049226.1"/>
    <property type="molecule type" value="Genomic_DNA"/>
</dbReference>
<gene>
    <name evidence="11" type="primary">phnC</name>
    <name evidence="10" type="ORF">HOP60_21190</name>
    <name evidence="11" type="ORF">HOP61_02195</name>
</gene>
<keyword evidence="4" id="KW-0547">Nucleotide-binding</keyword>
<evidence type="ECO:0000256" key="7">
    <source>
        <dbReference type="ARBA" id="ARBA00023136"/>
    </source>
</evidence>
<evidence type="ECO:0000313" key="11">
    <source>
        <dbReference type="EMBL" id="MCE8050107.1"/>
    </source>
</evidence>
<evidence type="ECO:0000259" key="9">
    <source>
        <dbReference type="PROSITE" id="PS50893"/>
    </source>
</evidence>
<sequence>MSSTNTEAAARDTASPSQPAQLQTEQLSVTYSNGHQALQPNSLAFAQGEFVVLLGASGAGKSTLLRCLNGLVKPSQGKVLSSACGDIATAEARRAHRRQTGMIFQQHHLIGRLSVLDNVLLGRIGYHNSWRTLLPWSKDEKRMALAAIDRVGLLDYALQRADQLSGGQQQRVGVARALIQQPSILLADEPVASLDPATAEQLLTLIHSICKSDGLTAIVSLHQVNFARRFADRIVGLRSGAVVFDGLPGALTEAAAHGLYQRPDKAKSTQEQPQQALRNEPFRDAPLPSAL</sequence>
<dbReference type="GO" id="GO:0005524">
    <property type="term" value="F:ATP binding"/>
    <property type="evidence" value="ECO:0007669"/>
    <property type="project" value="UniProtKB-KW"/>
</dbReference>
<dbReference type="Proteomes" id="UP001320154">
    <property type="component" value="Unassembled WGS sequence"/>
</dbReference>
<keyword evidence="6" id="KW-1278">Translocase</keyword>
<comment type="subcellular location">
    <subcellularLocation>
        <location evidence="1">Cell inner membrane</location>
        <topology evidence="1">Peripheral membrane protein</topology>
    </subcellularLocation>
</comment>